<dbReference type="PANTHER" id="PTHR42714:SF6">
    <property type="entry name" value="TRANSLATION INITIATION FACTOR IF-2"/>
    <property type="match status" value="1"/>
</dbReference>
<evidence type="ECO:0000313" key="7">
    <source>
        <dbReference type="Proteomes" id="UP000183868"/>
    </source>
</evidence>
<dbReference type="GO" id="GO:0030488">
    <property type="term" value="P:tRNA methylation"/>
    <property type="evidence" value="ECO:0007669"/>
    <property type="project" value="TreeGrafter"/>
</dbReference>
<proteinExistence type="predicted"/>
<evidence type="ECO:0000313" key="5">
    <source>
        <dbReference type="EMBL" id="EHO41039.1"/>
    </source>
</evidence>
<dbReference type="Gene3D" id="3.40.50.300">
    <property type="entry name" value="P-loop containing nucleotide triphosphate hydrolases"/>
    <property type="match status" value="1"/>
</dbReference>
<dbReference type="InterPro" id="IPR005225">
    <property type="entry name" value="Small_GTP-bd"/>
</dbReference>
<dbReference type="PRINTS" id="PR00326">
    <property type="entry name" value="GTP1OBG"/>
</dbReference>
<dbReference type="SUPFAM" id="SSF52540">
    <property type="entry name" value="P-loop containing nucleoside triphosphate hydrolases"/>
    <property type="match status" value="1"/>
</dbReference>
<dbReference type="InterPro" id="IPR023873">
    <property type="entry name" value="FeFe-hyd_GTPase_HydF"/>
</dbReference>
<reference evidence="4 7" key="2">
    <citation type="submission" date="2016-11" db="EMBL/GenBank/DDBJ databases">
        <title>Genomic analysis of Caldithrix abyssi and proposal of a novel bacterial phylum Caldithrichaeota.</title>
        <authorList>
            <person name="Kublanov I."/>
            <person name="Sigalova O."/>
            <person name="Gavrilov S."/>
            <person name="Lebedinsky A."/>
            <person name="Ivanova N."/>
            <person name="Daum C."/>
            <person name="Reddy T."/>
            <person name="Klenk H.P."/>
            <person name="Goker M."/>
            <person name="Reva O."/>
            <person name="Miroshnichenko M."/>
            <person name="Kyprides N."/>
            <person name="Woyke T."/>
            <person name="Gelfand M."/>
        </authorList>
    </citation>
    <scope>NUCLEOTIDE SEQUENCE [LARGE SCALE GENOMIC DNA]</scope>
    <source>
        <strain evidence="4 7">LF13</strain>
    </source>
</reference>
<dbReference type="PANTHER" id="PTHR42714">
    <property type="entry name" value="TRNA MODIFICATION GTPASE GTPBP3"/>
    <property type="match status" value="1"/>
</dbReference>
<dbReference type="NCBIfam" id="TIGR03918">
    <property type="entry name" value="GTP_HydF"/>
    <property type="match status" value="1"/>
</dbReference>
<protein>
    <submittedName>
        <fullName evidence="4">(FeFe) hydrogenase H-cluster maturation GTPase HydF</fullName>
    </submittedName>
    <submittedName>
        <fullName evidence="5">Small GTP-binding protein</fullName>
    </submittedName>
</protein>
<feature type="domain" description="Hydrogen maturase F dimerization" evidence="2">
    <location>
        <begin position="177"/>
        <end position="275"/>
    </location>
</feature>
<dbReference type="InterPro" id="IPR006073">
    <property type="entry name" value="GTP-bd"/>
</dbReference>
<accession>H1XP47</accession>
<dbReference type="InterPro" id="IPR040644">
    <property type="entry name" value="HydF_tetramer"/>
</dbReference>
<dbReference type="GO" id="GO:0005737">
    <property type="term" value="C:cytoplasm"/>
    <property type="evidence" value="ECO:0007669"/>
    <property type="project" value="TreeGrafter"/>
</dbReference>
<dbReference type="Pfam" id="PF18128">
    <property type="entry name" value="HydF_dimer"/>
    <property type="match status" value="1"/>
</dbReference>
<dbReference type="Proteomes" id="UP000183868">
    <property type="component" value="Chromosome"/>
</dbReference>
<dbReference type="OrthoDB" id="9811338at2"/>
<dbReference type="PaxDb" id="880073-Calab_1418"/>
<dbReference type="AlphaFoldDB" id="H1XP47"/>
<evidence type="ECO:0000313" key="4">
    <source>
        <dbReference type="EMBL" id="APF20434.1"/>
    </source>
</evidence>
<dbReference type="InterPro" id="IPR041606">
    <property type="entry name" value="HydF_dimer"/>
</dbReference>
<dbReference type="GO" id="GO:0005525">
    <property type="term" value="F:GTP binding"/>
    <property type="evidence" value="ECO:0007669"/>
    <property type="project" value="InterPro"/>
</dbReference>
<dbReference type="Pfam" id="PF01926">
    <property type="entry name" value="MMR_HSR1"/>
    <property type="match status" value="1"/>
</dbReference>
<dbReference type="Gene3D" id="3.40.50.11420">
    <property type="match status" value="1"/>
</dbReference>
<dbReference type="Proteomes" id="UP000004671">
    <property type="component" value="Chromosome"/>
</dbReference>
<gene>
    <name evidence="4" type="ORF">Cabys_3688</name>
    <name evidence="5" type="ORF">Calab_1418</name>
</gene>
<dbReference type="STRING" id="880073.Cabys_3688"/>
<organism evidence="5 6">
    <name type="scientific">Caldithrix abyssi DSM 13497</name>
    <dbReference type="NCBI Taxonomy" id="880073"/>
    <lineage>
        <taxon>Bacteria</taxon>
        <taxon>Pseudomonadati</taxon>
        <taxon>Calditrichota</taxon>
        <taxon>Calditrichia</taxon>
        <taxon>Calditrichales</taxon>
        <taxon>Calditrichaceae</taxon>
        <taxon>Caldithrix</taxon>
    </lineage>
</organism>
<dbReference type="RefSeq" id="WP_006928124.1">
    <property type="nucleotide sequence ID" value="NZ_CM001402.1"/>
</dbReference>
<keyword evidence="6" id="KW-1185">Reference proteome</keyword>
<name>H1XP47_CALAY</name>
<evidence type="ECO:0000259" key="2">
    <source>
        <dbReference type="Pfam" id="PF18128"/>
    </source>
</evidence>
<dbReference type="eggNOG" id="COG0486">
    <property type="taxonomic scope" value="Bacteria"/>
</dbReference>
<feature type="domain" description="Hydrogen maturase F tetramerization" evidence="3">
    <location>
        <begin position="279"/>
        <end position="395"/>
    </location>
</feature>
<evidence type="ECO:0000259" key="3">
    <source>
        <dbReference type="Pfam" id="PF18133"/>
    </source>
</evidence>
<dbReference type="CDD" id="cd00880">
    <property type="entry name" value="Era_like"/>
    <property type="match status" value="1"/>
</dbReference>
<dbReference type="HOGENOM" id="CLU_042017_0_0_0"/>
<sequence>MRNTPQSIRLHIALFGRRNVGKSSLINALTGQNLSIVSETPGTTTDPVLKAMELLPFGPVVFIDTAGIDDRGALGQQRVEKTLKMIDRCDVAVLVIDNRWDHYESELLKRLQTQRIPTIVVFNKSDQHPPDLNLVRKLERQKIPWVKTCATSNEGINALKEQIMRLAPDKSQIQPTIIGDLIHPGALVVLVTPIDLEAPAGRLILPQVQTIRDILDHDAFCLVVKERELKYALAQLKNPPALVVTDSQAFLKVAADTPQNVPMTSFSILFARLKGDLTVFVQGALAIERLKPDSHILIAEACTHHVVGDDIGRVKIPRWLRQYVGAPLNFTHVQGHDFPEDLSRFDLVIHCGGCTINRRLMQSRILKCKEAGVPITNYGVTIAYSLGIFERALQIFPEALEAYKQEQTF</sequence>
<dbReference type="KEGG" id="caby:Cabys_3688"/>
<dbReference type="GO" id="GO:0002098">
    <property type="term" value="P:tRNA wobble uridine modification"/>
    <property type="evidence" value="ECO:0007669"/>
    <property type="project" value="TreeGrafter"/>
</dbReference>
<evidence type="ECO:0000259" key="1">
    <source>
        <dbReference type="Pfam" id="PF01926"/>
    </source>
</evidence>
<evidence type="ECO:0000313" key="6">
    <source>
        <dbReference type="Proteomes" id="UP000004671"/>
    </source>
</evidence>
<dbReference type="EMBL" id="CM001402">
    <property type="protein sequence ID" value="EHO41039.1"/>
    <property type="molecule type" value="Genomic_DNA"/>
</dbReference>
<dbReference type="InParanoid" id="H1XP47"/>
<feature type="domain" description="G" evidence="1">
    <location>
        <begin position="11"/>
        <end position="124"/>
    </location>
</feature>
<reference evidence="5 6" key="1">
    <citation type="submission" date="2011-09" db="EMBL/GenBank/DDBJ databases">
        <title>The permanent draft genome of Caldithrix abyssi DSM 13497.</title>
        <authorList>
            <consortium name="US DOE Joint Genome Institute (JGI-PGF)"/>
            <person name="Lucas S."/>
            <person name="Han J."/>
            <person name="Lapidus A."/>
            <person name="Bruce D."/>
            <person name="Goodwin L."/>
            <person name="Pitluck S."/>
            <person name="Peters L."/>
            <person name="Kyrpides N."/>
            <person name="Mavromatis K."/>
            <person name="Ivanova N."/>
            <person name="Mikhailova N."/>
            <person name="Chertkov O."/>
            <person name="Detter J.C."/>
            <person name="Tapia R."/>
            <person name="Han C."/>
            <person name="Land M."/>
            <person name="Hauser L."/>
            <person name="Markowitz V."/>
            <person name="Cheng J.-F."/>
            <person name="Hugenholtz P."/>
            <person name="Woyke T."/>
            <person name="Wu D."/>
            <person name="Spring S."/>
            <person name="Brambilla E."/>
            <person name="Klenk H.-P."/>
            <person name="Eisen J.A."/>
        </authorList>
    </citation>
    <scope>NUCLEOTIDE SEQUENCE [LARGE SCALE GENOMIC DNA]</scope>
    <source>
        <strain evidence="5 6">DSM 13497</strain>
    </source>
</reference>
<dbReference type="Pfam" id="PF18133">
    <property type="entry name" value="HydF_tetramer"/>
    <property type="match status" value="1"/>
</dbReference>
<dbReference type="Gene3D" id="3.40.50.11410">
    <property type="match status" value="1"/>
</dbReference>
<dbReference type="EMBL" id="CP018099">
    <property type="protein sequence ID" value="APF20434.1"/>
    <property type="molecule type" value="Genomic_DNA"/>
</dbReference>
<dbReference type="NCBIfam" id="TIGR00231">
    <property type="entry name" value="small_GTP"/>
    <property type="match status" value="1"/>
</dbReference>
<dbReference type="InterPro" id="IPR027417">
    <property type="entry name" value="P-loop_NTPase"/>
</dbReference>